<evidence type="ECO:0000313" key="1">
    <source>
        <dbReference type="EMBL" id="KAG1534901.1"/>
    </source>
</evidence>
<proteinExistence type="predicted"/>
<name>A0A9P6XXT1_RHIOR</name>
<comment type="caution">
    <text evidence="1">The sequence shown here is derived from an EMBL/GenBank/DDBJ whole genome shotgun (WGS) entry which is preliminary data.</text>
</comment>
<protein>
    <submittedName>
        <fullName evidence="1">Uncharacterized protein</fullName>
    </submittedName>
</protein>
<accession>A0A9P6XXT1</accession>
<reference evidence="1" key="1">
    <citation type="journal article" date="2020" name="Microb. Genom.">
        <title>Genetic diversity of clinical and environmental Mucorales isolates obtained from an investigation of mucormycosis cases among solid organ transplant recipients.</title>
        <authorList>
            <person name="Nguyen M.H."/>
            <person name="Kaul D."/>
            <person name="Muto C."/>
            <person name="Cheng S.J."/>
            <person name="Richter R.A."/>
            <person name="Bruno V.M."/>
            <person name="Liu G."/>
            <person name="Beyhan S."/>
            <person name="Sundermann A.J."/>
            <person name="Mounaud S."/>
            <person name="Pasculle A.W."/>
            <person name="Nierman W.C."/>
            <person name="Driscoll E."/>
            <person name="Cumbie R."/>
            <person name="Clancy C.J."/>
            <person name="Dupont C.L."/>
        </authorList>
    </citation>
    <scope>NUCLEOTIDE SEQUENCE</scope>
    <source>
        <strain evidence="1">GL16</strain>
    </source>
</reference>
<dbReference type="Proteomes" id="UP000717996">
    <property type="component" value="Unassembled WGS sequence"/>
</dbReference>
<sequence length="93" mass="10366">MLSNIFQTIACSVIRNKPSARVNANCFKSVKDQLKENATKSVLNQIQELEEDRCITIIDNFKLSSLLQPLADSMSISIRNANLNAAKLLEKSL</sequence>
<dbReference type="AlphaFoldDB" id="A0A9P6XXT1"/>
<gene>
    <name evidence="1" type="ORF">G6F51_011830</name>
</gene>
<dbReference type="OrthoDB" id="2245303at2759"/>
<evidence type="ECO:0000313" key="2">
    <source>
        <dbReference type="Proteomes" id="UP000717996"/>
    </source>
</evidence>
<dbReference type="EMBL" id="JAANIT010003037">
    <property type="protein sequence ID" value="KAG1534901.1"/>
    <property type="molecule type" value="Genomic_DNA"/>
</dbReference>
<organism evidence="1 2">
    <name type="scientific">Rhizopus oryzae</name>
    <name type="common">Mucormycosis agent</name>
    <name type="synonym">Rhizopus arrhizus var. delemar</name>
    <dbReference type="NCBI Taxonomy" id="64495"/>
    <lineage>
        <taxon>Eukaryota</taxon>
        <taxon>Fungi</taxon>
        <taxon>Fungi incertae sedis</taxon>
        <taxon>Mucoromycota</taxon>
        <taxon>Mucoromycotina</taxon>
        <taxon>Mucoromycetes</taxon>
        <taxon>Mucorales</taxon>
        <taxon>Mucorineae</taxon>
        <taxon>Rhizopodaceae</taxon>
        <taxon>Rhizopus</taxon>
    </lineage>
</organism>